<evidence type="ECO:0000256" key="1">
    <source>
        <dbReference type="SAM" id="MobiDB-lite"/>
    </source>
</evidence>
<proteinExistence type="predicted"/>
<name>A0A9P6B4X3_9AGAM</name>
<dbReference type="Proteomes" id="UP000886523">
    <property type="component" value="Unassembled WGS sequence"/>
</dbReference>
<dbReference type="EMBL" id="MU128930">
    <property type="protein sequence ID" value="KAF9517625.1"/>
    <property type="molecule type" value="Genomic_DNA"/>
</dbReference>
<reference evidence="2" key="1">
    <citation type="journal article" date="2020" name="Nat. Commun.">
        <title>Large-scale genome sequencing of mycorrhizal fungi provides insights into the early evolution of symbiotic traits.</title>
        <authorList>
            <person name="Miyauchi S."/>
            <person name="Kiss E."/>
            <person name="Kuo A."/>
            <person name="Drula E."/>
            <person name="Kohler A."/>
            <person name="Sanchez-Garcia M."/>
            <person name="Morin E."/>
            <person name="Andreopoulos B."/>
            <person name="Barry K.W."/>
            <person name="Bonito G."/>
            <person name="Buee M."/>
            <person name="Carver A."/>
            <person name="Chen C."/>
            <person name="Cichocki N."/>
            <person name="Clum A."/>
            <person name="Culley D."/>
            <person name="Crous P.W."/>
            <person name="Fauchery L."/>
            <person name="Girlanda M."/>
            <person name="Hayes R.D."/>
            <person name="Keri Z."/>
            <person name="LaButti K."/>
            <person name="Lipzen A."/>
            <person name="Lombard V."/>
            <person name="Magnuson J."/>
            <person name="Maillard F."/>
            <person name="Murat C."/>
            <person name="Nolan M."/>
            <person name="Ohm R.A."/>
            <person name="Pangilinan J."/>
            <person name="Pereira M.F."/>
            <person name="Perotto S."/>
            <person name="Peter M."/>
            <person name="Pfister S."/>
            <person name="Riley R."/>
            <person name="Sitrit Y."/>
            <person name="Stielow J.B."/>
            <person name="Szollosi G."/>
            <person name="Zifcakova L."/>
            <person name="Stursova M."/>
            <person name="Spatafora J.W."/>
            <person name="Tedersoo L."/>
            <person name="Vaario L.M."/>
            <person name="Yamada A."/>
            <person name="Yan M."/>
            <person name="Wang P."/>
            <person name="Xu J."/>
            <person name="Bruns T."/>
            <person name="Baldrian P."/>
            <person name="Vilgalys R."/>
            <person name="Dunand C."/>
            <person name="Henrissat B."/>
            <person name="Grigoriev I.V."/>
            <person name="Hibbett D."/>
            <person name="Nagy L.G."/>
            <person name="Martin F.M."/>
        </authorList>
    </citation>
    <scope>NUCLEOTIDE SEQUENCE</scope>
    <source>
        <strain evidence="2">UP504</strain>
    </source>
</reference>
<gene>
    <name evidence="2" type="ORF">BS47DRAFT_468034</name>
</gene>
<organism evidence="2 3">
    <name type="scientific">Hydnum rufescens UP504</name>
    <dbReference type="NCBI Taxonomy" id="1448309"/>
    <lineage>
        <taxon>Eukaryota</taxon>
        <taxon>Fungi</taxon>
        <taxon>Dikarya</taxon>
        <taxon>Basidiomycota</taxon>
        <taxon>Agaricomycotina</taxon>
        <taxon>Agaricomycetes</taxon>
        <taxon>Cantharellales</taxon>
        <taxon>Hydnaceae</taxon>
        <taxon>Hydnum</taxon>
    </lineage>
</organism>
<protein>
    <submittedName>
        <fullName evidence="2">Uncharacterized protein</fullName>
    </submittedName>
</protein>
<comment type="caution">
    <text evidence="2">The sequence shown here is derived from an EMBL/GenBank/DDBJ whole genome shotgun (WGS) entry which is preliminary data.</text>
</comment>
<evidence type="ECO:0000313" key="2">
    <source>
        <dbReference type="EMBL" id="KAF9517625.1"/>
    </source>
</evidence>
<feature type="compositionally biased region" description="Polar residues" evidence="1">
    <location>
        <begin position="38"/>
        <end position="51"/>
    </location>
</feature>
<feature type="region of interest" description="Disordered" evidence="1">
    <location>
        <begin position="32"/>
        <end position="51"/>
    </location>
</feature>
<sequence>MSKMHHEFQCRHVTRHNLAPKRRVLALQDRLRHEQMQRRSLQVRQQLMQRH</sequence>
<keyword evidence="3" id="KW-1185">Reference proteome</keyword>
<evidence type="ECO:0000313" key="3">
    <source>
        <dbReference type="Proteomes" id="UP000886523"/>
    </source>
</evidence>
<accession>A0A9P6B4X3</accession>
<dbReference type="AlphaFoldDB" id="A0A9P6B4X3"/>